<evidence type="ECO:0000256" key="1">
    <source>
        <dbReference type="SAM" id="Phobius"/>
    </source>
</evidence>
<feature type="transmembrane region" description="Helical" evidence="1">
    <location>
        <begin position="285"/>
        <end position="311"/>
    </location>
</feature>
<feature type="transmembrane region" description="Helical" evidence="1">
    <location>
        <begin position="105"/>
        <end position="127"/>
    </location>
</feature>
<dbReference type="AlphaFoldDB" id="A0A7S2Q923"/>
<keyword evidence="1" id="KW-1133">Transmembrane helix</keyword>
<accession>A0A7S2Q923</accession>
<keyword evidence="1" id="KW-0812">Transmembrane</keyword>
<reference evidence="2" key="1">
    <citation type="submission" date="2021-01" db="EMBL/GenBank/DDBJ databases">
        <authorList>
            <person name="Corre E."/>
            <person name="Pelletier E."/>
            <person name="Niang G."/>
            <person name="Scheremetjew M."/>
            <person name="Finn R."/>
            <person name="Kale V."/>
            <person name="Holt S."/>
            <person name="Cochrane G."/>
            <person name="Meng A."/>
            <person name="Brown T."/>
            <person name="Cohen L."/>
        </authorList>
    </citation>
    <scope>NUCLEOTIDE SEQUENCE</scope>
    <source>
        <strain evidence="2">RCC3387</strain>
    </source>
</reference>
<protein>
    <submittedName>
        <fullName evidence="2">Uncharacterized protein</fullName>
    </submittedName>
</protein>
<name>A0A7S2Q923_9DINO</name>
<gene>
    <name evidence="2" type="ORF">BRAN1462_LOCUS53903</name>
</gene>
<keyword evidence="1" id="KW-0472">Membrane</keyword>
<organism evidence="2">
    <name type="scientific">Zooxanthella nutricula</name>
    <dbReference type="NCBI Taxonomy" id="1333877"/>
    <lineage>
        <taxon>Eukaryota</taxon>
        <taxon>Sar</taxon>
        <taxon>Alveolata</taxon>
        <taxon>Dinophyceae</taxon>
        <taxon>Peridiniales</taxon>
        <taxon>Peridiniales incertae sedis</taxon>
        <taxon>Zooxanthella</taxon>
    </lineage>
</organism>
<sequence length="313" mass="34858">MPYNQAGSSAYGGYGMGGDLAQVAKPSPFTRRHRPANLMALIFCFIVPVIVFGAVFSLQTFSMHYNRPPTCKMLCFAVLAMVVLLGWNAGSAWRRREDGTDPKWYTFMFVTCLVAWIFAFVFGNAIFKKNTAPYMDVIGLNIYPGVDPSKFRGQQLMDAGRIGFTPGTFLDLGHSMGFRNLDTYCVAPIAGPNQSTTGPFVYDFWAVGINCCSGHLPDFHCGEYNNMNARSGLRLMRDDERAYFRLAVQQAEAAYNLRAPHPIFLHWMQDPMSEVSAYLDRAYQLWVIGISSFAGFQLVQVVIAAVCFSKAGL</sequence>
<dbReference type="EMBL" id="HBGW01085057">
    <property type="protein sequence ID" value="CAD9636081.1"/>
    <property type="molecule type" value="Transcribed_RNA"/>
</dbReference>
<proteinExistence type="predicted"/>
<evidence type="ECO:0000313" key="2">
    <source>
        <dbReference type="EMBL" id="CAD9636081.1"/>
    </source>
</evidence>
<feature type="transmembrane region" description="Helical" evidence="1">
    <location>
        <begin position="38"/>
        <end position="61"/>
    </location>
</feature>
<feature type="transmembrane region" description="Helical" evidence="1">
    <location>
        <begin position="73"/>
        <end position="93"/>
    </location>
</feature>